<proteinExistence type="predicted"/>
<dbReference type="EMBL" id="BSXS01014186">
    <property type="protein sequence ID" value="GMF05078.1"/>
    <property type="molecule type" value="Genomic_DNA"/>
</dbReference>
<organism evidence="1 2">
    <name type="scientific">Ambrosiozyma monospora</name>
    <name type="common">Yeast</name>
    <name type="synonym">Endomycopsis monosporus</name>
    <dbReference type="NCBI Taxonomy" id="43982"/>
    <lineage>
        <taxon>Eukaryota</taxon>
        <taxon>Fungi</taxon>
        <taxon>Dikarya</taxon>
        <taxon>Ascomycota</taxon>
        <taxon>Saccharomycotina</taxon>
        <taxon>Pichiomycetes</taxon>
        <taxon>Pichiales</taxon>
        <taxon>Pichiaceae</taxon>
        <taxon>Ambrosiozyma</taxon>
    </lineage>
</organism>
<gene>
    <name evidence="1" type="ORF">Amon02_001220300</name>
</gene>
<protein>
    <submittedName>
        <fullName evidence="1">Unnamed protein product</fullName>
    </submittedName>
</protein>
<sequence>MRTNLKSVRRKRHKKHFGKRRIRQVNGWNGSGYATNRQGNFNTMRYEEDVAREKLNSEAFDLVADLKVYA</sequence>
<name>A0ACB5U9T5_AMBMO</name>
<keyword evidence="2" id="KW-1185">Reference proteome</keyword>
<reference evidence="1" key="1">
    <citation type="submission" date="2023-04" db="EMBL/GenBank/DDBJ databases">
        <title>Ambrosiozyma monospora NBRC 10751.</title>
        <authorList>
            <person name="Ichikawa N."/>
            <person name="Sato H."/>
            <person name="Tonouchi N."/>
        </authorList>
    </citation>
    <scope>NUCLEOTIDE SEQUENCE</scope>
    <source>
        <strain evidence="1">NBRC 10751</strain>
    </source>
</reference>
<evidence type="ECO:0000313" key="2">
    <source>
        <dbReference type="Proteomes" id="UP001165064"/>
    </source>
</evidence>
<comment type="caution">
    <text evidence="1">The sequence shown here is derived from an EMBL/GenBank/DDBJ whole genome shotgun (WGS) entry which is preliminary data.</text>
</comment>
<evidence type="ECO:0000313" key="1">
    <source>
        <dbReference type="EMBL" id="GMF05078.1"/>
    </source>
</evidence>
<accession>A0ACB5U9T5</accession>
<dbReference type="Proteomes" id="UP001165064">
    <property type="component" value="Unassembled WGS sequence"/>
</dbReference>